<feature type="compositionally biased region" description="Basic and acidic residues" evidence="1">
    <location>
        <begin position="20"/>
        <end position="38"/>
    </location>
</feature>
<protein>
    <submittedName>
        <fullName evidence="2">Uncharacterized protein</fullName>
    </submittedName>
</protein>
<reference evidence="2 3" key="1">
    <citation type="journal article" date="2021" name="BMC Genomics">
        <title>Datura genome reveals duplications of psychoactive alkaloid biosynthetic genes and high mutation rate following tissue culture.</title>
        <authorList>
            <person name="Rajewski A."/>
            <person name="Carter-House D."/>
            <person name="Stajich J."/>
            <person name="Litt A."/>
        </authorList>
    </citation>
    <scope>NUCLEOTIDE SEQUENCE [LARGE SCALE GENOMIC DNA]</scope>
    <source>
        <strain evidence="2">AR-01</strain>
    </source>
</reference>
<keyword evidence="3" id="KW-1185">Reference proteome</keyword>
<dbReference type="EMBL" id="JACEIK010005766">
    <property type="protein sequence ID" value="MCE0482171.1"/>
    <property type="molecule type" value="Genomic_DNA"/>
</dbReference>
<proteinExistence type="predicted"/>
<organism evidence="2 3">
    <name type="scientific">Datura stramonium</name>
    <name type="common">Jimsonweed</name>
    <name type="synonym">Common thornapple</name>
    <dbReference type="NCBI Taxonomy" id="4076"/>
    <lineage>
        <taxon>Eukaryota</taxon>
        <taxon>Viridiplantae</taxon>
        <taxon>Streptophyta</taxon>
        <taxon>Embryophyta</taxon>
        <taxon>Tracheophyta</taxon>
        <taxon>Spermatophyta</taxon>
        <taxon>Magnoliopsida</taxon>
        <taxon>eudicotyledons</taxon>
        <taxon>Gunneridae</taxon>
        <taxon>Pentapetalae</taxon>
        <taxon>asterids</taxon>
        <taxon>lamiids</taxon>
        <taxon>Solanales</taxon>
        <taxon>Solanaceae</taxon>
        <taxon>Solanoideae</taxon>
        <taxon>Datureae</taxon>
        <taxon>Datura</taxon>
    </lineage>
</organism>
<sequence length="65" mass="7104">MHGQARGTAAGARRQASQRYDTHEAALCLRDGRGDEALTRTTRQGVSNGHNPIPTSTRKMKIKSQ</sequence>
<evidence type="ECO:0000313" key="2">
    <source>
        <dbReference type="EMBL" id="MCE0482171.1"/>
    </source>
</evidence>
<accession>A0ABS8VMY2</accession>
<feature type="compositionally biased region" description="Polar residues" evidence="1">
    <location>
        <begin position="39"/>
        <end position="57"/>
    </location>
</feature>
<gene>
    <name evidence="2" type="ORF">HAX54_040626</name>
</gene>
<evidence type="ECO:0000256" key="1">
    <source>
        <dbReference type="SAM" id="MobiDB-lite"/>
    </source>
</evidence>
<feature type="region of interest" description="Disordered" evidence="1">
    <location>
        <begin position="1"/>
        <end position="65"/>
    </location>
</feature>
<dbReference type="Proteomes" id="UP000823775">
    <property type="component" value="Unassembled WGS sequence"/>
</dbReference>
<name>A0ABS8VMY2_DATST</name>
<comment type="caution">
    <text evidence="2">The sequence shown here is derived from an EMBL/GenBank/DDBJ whole genome shotgun (WGS) entry which is preliminary data.</text>
</comment>
<evidence type="ECO:0000313" key="3">
    <source>
        <dbReference type="Proteomes" id="UP000823775"/>
    </source>
</evidence>
<feature type="non-terminal residue" evidence="2">
    <location>
        <position position="65"/>
    </location>
</feature>
<feature type="compositionally biased region" description="Low complexity" evidence="1">
    <location>
        <begin position="1"/>
        <end position="19"/>
    </location>
</feature>